<dbReference type="SUPFAM" id="SSF51246">
    <property type="entry name" value="Rudiment single hybrid motif"/>
    <property type="match status" value="1"/>
</dbReference>
<comment type="cofactor">
    <cofactor evidence="2">
        <name>Mg(2+)</name>
        <dbReference type="ChEBI" id="CHEBI:18420"/>
    </cofactor>
</comment>
<dbReference type="GO" id="GO:0046872">
    <property type="term" value="F:metal ion binding"/>
    <property type="evidence" value="ECO:0007669"/>
    <property type="project" value="UniProtKB-KW"/>
</dbReference>
<keyword evidence="6" id="KW-0479">Metal-binding</keyword>
<dbReference type="HAMAP" id="MF_00138">
    <property type="entry name" value="GARS"/>
    <property type="match status" value="1"/>
</dbReference>
<dbReference type="InterPro" id="IPR016185">
    <property type="entry name" value="PreATP-grasp_dom_sf"/>
</dbReference>
<proteinExistence type="inferred from homology"/>
<dbReference type="GO" id="GO:0004637">
    <property type="term" value="F:phosphoribosylamine-glycine ligase activity"/>
    <property type="evidence" value="ECO:0007669"/>
    <property type="project" value="UniProtKB-UniRule"/>
</dbReference>
<comment type="cofactor">
    <cofactor evidence="1">
        <name>Mn(2+)</name>
        <dbReference type="ChEBI" id="CHEBI:29035"/>
    </cofactor>
</comment>
<comment type="pathway">
    <text evidence="3 14">Purine metabolism; IMP biosynthesis via de novo pathway; N(1)-(5-phospho-D-ribosyl)glycinamide from 5-phospho-alpha-D-ribose 1-diphosphate: step 2/2.</text>
</comment>
<reference evidence="17 18" key="1">
    <citation type="submission" date="2023-08" db="EMBL/GenBank/DDBJ databases">
        <title>Helicovermis profunda gen. nov., sp. nov., a novel mesophilic, fermentative bacterium within the Bacillota from a deep-sea hydrothermal vent chimney.</title>
        <authorList>
            <person name="Miyazaki U."/>
            <person name="Mizutani D."/>
            <person name="Hashimoto Y."/>
            <person name="Tame A."/>
            <person name="Sawayama S."/>
            <person name="Miyazaki J."/>
            <person name="Takai K."/>
            <person name="Nakagawa S."/>
        </authorList>
    </citation>
    <scope>NUCLEOTIDE SEQUENCE [LARGE SCALE GENOMIC DNA]</scope>
    <source>
        <strain evidence="17 18">S502</strain>
    </source>
</reference>
<dbReference type="EC" id="6.3.4.13" evidence="4 14"/>
<dbReference type="Gene3D" id="3.30.1490.20">
    <property type="entry name" value="ATP-grasp fold, A domain"/>
    <property type="match status" value="1"/>
</dbReference>
<dbReference type="InterPro" id="IPR020560">
    <property type="entry name" value="PRibGlycinamide_synth_C-dom"/>
</dbReference>
<name>A0AAU9EPQ2_9FIRM</name>
<dbReference type="GO" id="GO:0009113">
    <property type="term" value="P:purine nucleobase biosynthetic process"/>
    <property type="evidence" value="ECO:0007669"/>
    <property type="project" value="InterPro"/>
</dbReference>
<evidence type="ECO:0000256" key="15">
    <source>
        <dbReference type="PROSITE-ProRule" id="PRU00409"/>
    </source>
</evidence>
<evidence type="ECO:0000256" key="7">
    <source>
        <dbReference type="ARBA" id="ARBA00022741"/>
    </source>
</evidence>
<dbReference type="InterPro" id="IPR020561">
    <property type="entry name" value="PRibGlycinamid_synth_ATP-grasp"/>
</dbReference>
<evidence type="ECO:0000313" key="18">
    <source>
        <dbReference type="Proteomes" id="UP001321786"/>
    </source>
</evidence>
<dbReference type="SUPFAM" id="SSF56059">
    <property type="entry name" value="Glutathione synthetase ATP-binding domain-like"/>
    <property type="match status" value="1"/>
</dbReference>
<dbReference type="FunFam" id="3.40.50.20:FF:000006">
    <property type="entry name" value="Phosphoribosylamine--glycine ligase, chloroplastic"/>
    <property type="match status" value="1"/>
</dbReference>
<dbReference type="AlphaFoldDB" id="A0AAU9EPQ2"/>
<evidence type="ECO:0000256" key="5">
    <source>
        <dbReference type="ARBA" id="ARBA00022598"/>
    </source>
</evidence>
<evidence type="ECO:0000256" key="2">
    <source>
        <dbReference type="ARBA" id="ARBA00001946"/>
    </source>
</evidence>
<keyword evidence="7 15" id="KW-0547">Nucleotide-binding</keyword>
<evidence type="ECO:0000313" key="17">
    <source>
        <dbReference type="EMBL" id="BEP28420.1"/>
    </source>
</evidence>
<dbReference type="InterPro" id="IPR011761">
    <property type="entry name" value="ATP-grasp"/>
</dbReference>
<organism evidence="17 18">
    <name type="scientific">Helicovermis profundi</name>
    <dbReference type="NCBI Taxonomy" id="3065157"/>
    <lineage>
        <taxon>Bacteria</taxon>
        <taxon>Bacillati</taxon>
        <taxon>Bacillota</taxon>
        <taxon>Clostridia</taxon>
        <taxon>Helicovermis</taxon>
    </lineage>
</organism>
<dbReference type="KEGG" id="hprf:HLPR_07510"/>
<evidence type="ECO:0000256" key="9">
    <source>
        <dbReference type="ARBA" id="ARBA00022840"/>
    </source>
</evidence>
<gene>
    <name evidence="14 17" type="primary">purD</name>
    <name evidence="17" type="ORF">HLPR_07510</name>
</gene>
<dbReference type="PANTHER" id="PTHR43472:SF1">
    <property type="entry name" value="PHOSPHORIBOSYLAMINE--GLYCINE LIGASE, CHLOROPLASTIC"/>
    <property type="match status" value="1"/>
</dbReference>
<comment type="similarity">
    <text evidence="11 14">Belongs to the GARS family.</text>
</comment>
<feature type="domain" description="ATP-grasp" evidence="16">
    <location>
        <begin position="107"/>
        <end position="312"/>
    </location>
</feature>
<dbReference type="InterPro" id="IPR013815">
    <property type="entry name" value="ATP_grasp_subdomain_1"/>
</dbReference>
<dbReference type="Proteomes" id="UP001321786">
    <property type="component" value="Chromosome"/>
</dbReference>
<dbReference type="PANTHER" id="PTHR43472">
    <property type="entry name" value="PHOSPHORIBOSYLAMINE--GLYCINE LIGASE"/>
    <property type="match status" value="1"/>
</dbReference>
<evidence type="ECO:0000256" key="8">
    <source>
        <dbReference type="ARBA" id="ARBA00022755"/>
    </source>
</evidence>
<evidence type="ECO:0000256" key="1">
    <source>
        <dbReference type="ARBA" id="ARBA00001936"/>
    </source>
</evidence>
<comment type="catalytic activity">
    <reaction evidence="14">
        <text>5-phospho-beta-D-ribosylamine + glycine + ATP = N(1)-(5-phospho-beta-D-ribosyl)glycinamide + ADP + phosphate + H(+)</text>
        <dbReference type="Rhea" id="RHEA:17453"/>
        <dbReference type="ChEBI" id="CHEBI:15378"/>
        <dbReference type="ChEBI" id="CHEBI:30616"/>
        <dbReference type="ChEBI" id="CHEBI:43474"/>
        <dbReference type="ChEBI" id="CHEBI:57305"/>
        <dbReference type="ChEBI" id="CHEBI:58681"/>
        <dbReference type="ChEBI" id="CHEBI:143788"/>
        <dbReference type="ChEBI" id="CHEBI:456216"/>
        <dbReference type="EC" id="6.3.4.13"/>
    </reaction>
</comment>
<evidence type="ECO:0000256" key="13">
    <source>
        <dbReference type="ARBA" id="ARBA00042864"/>
    </source>
</evidence>
<keyword evidence="5 14" id="KW-0436">Ligase</keyword>
<dbReference type="GO" id="GO:0005524">
    <property type="term" value="F:ATP binding"/>
    <property type="evidence" value="ECO:0007669"/>
    <property type="project" value="UniProtKB-UniRule"/>
</dbReference>
<dbReference type="InterPro" id="IPR020562">
    <property type="entry name" value="PRibGlycinamide_synth_N"/>
</dbReference>
<keyword evidence="8 14" id="KW-0658">Purine biosynthesis</keyword>
<evidence type="ECO:0000256" key="14">
    <source>
        <dbReference type="HAMAP-Rule" id="MF_00138"/>
    </source>
</evidence>
<keyword evidence="18" id="KW-1185">Reference proteome</keyword>
<dbReference type="PROSITE" id="PS00184">
    <property type="entry name" value="GARS"/>
    <property type="match status" value="1"/>
</dbReference>
<dbReference type="Pfam" id="PF02844">
    <property type="entry name" value="GARS_N"/>
    <property type="match status" value="1"/>
</dbReference>
<evidence type="ECO:0000256" key="6">
    <source>
        <dbReference type="ARBA" id="ARBA00022723"/>
    </source>
</evidence>
<dbReference type="Pfam" id="PF02843">
    <property type="entry name" value="GARS_C"/>
    <property type="match status" value="1"/>
</dbReference>
<evidence type="ECO:0000256" key="11">
    <source>
        <dbReference type="ARBA" id="ARBA00038345"/>
    </source>
</evidence>
<evidence type="ECO:0000256" key="3">
    <source>
        <dbReference type="ARBA" id="ARBA00005174"/>
    </source>
</evidence>
<evidence type="ECO:0000259" key="16">
    <source>
        <dbReference type="PROSITE" id="PS50975"/>
    </source>
</evidence>
<dbReference type="Gene3D" id="3.30.470.20">
    <property type="entry name" value="ATP-grasp fold, B domain"/>
    <property type="match status" value="1"/>
</dbReference>
<dbReference type="NCBIfam" id="TIGR00877">
    <property type="entry name" value="purD"/>
    <property type="match status" value="1"/>
</dbReference>
<dbReference type="RefSeq" id="WP_338536740.1">
    <property type="nucleotide sequence ID" value="NZ_AP028654.1"/>
</dbReference>
<dbReference type="Gene3D" id="3.40.50.20">
    <property type="match status" value="1"/>
</dbReference>
<dbReference type="PROSITE" id="PS50975">
    <property type="entry name" value="ATP_GRASP"/>
    <property type="match status" value="1"/>
</dbReference>
<dbReference type="InterPro" id="IPR000115">
    <property type="entry name" value="PRibGlycinamide_synth"/>
</dbReference>
<evidence type="ECO:0000256" key="10">
    <source>
        <dbReference type="ARBA" id="ARBA00023211"/>
    </source>
</evidence>
<dbReference type="Pfam" id="PF01071">
    <property type="entry name" value="GARS_A"/>
    <property type="match status" value="1"/>
</dbReference>
<dbReference type="EMBL" id="AP028654">
    <property type="protein sequence ID" value="BEP28420.1"/>
    <property type="molecule type" value="Genomic_DNA"/>
</dbReference>
<dbReference type="InterPro" id="IPR037123">
    <property type="entry name" value="PRibGlycinamide_synth_C_sf"/>
</dbReference>
<dbReference type="SUPFAM" id="SSF52440">
    <property type="entry name" value="PreATP-grasp domain"/>
    <property type="match status" value="1"/>
</dbReference>
<dbReference type="SMART" id="SM01209">
    <property type="entry name" value="GARS_A"/>
    <property type="match status" value="1"/>
</dbReference>
<dbReference type="InterPro" id="IPR020559">
    <property type="entry name" value="PRibGlycinamide_synth_CS"/>
</dbReference>
<dbReference type="GO" id="GO:0006189">
    <property type="term" value="P:'de novo' IMP biosynthetic process"/>
    <property type="evidence" value="ECO:0007669"/>
    <property type="project" value="UniProtKB-UniRule"/>
</dbReference>
<keyword evidence="9 15" id="KW-0067">ATP-binding</keyword>
<protein>
    <recommendedName>
        <fullName evidence="4 14">Phosphoribosylamine--glycine ligase</fullName>
        <ecNumber evidence="4 14">6.3.4.13</ecNumber>
    </recommendedName>
    <alternativeName>
        <fullName evidence="14">GARS</fullName>
    </alternativeName>
    <alternativeName>
        <fullName evidence="12 14">Glycinamide ribonucleotide synthetase</fullName>
    </alternativeName>
    <alternativeName>
        <fullName evidence="13 14">Phosphoribosylglycinamide synthetase</fullName>
    </alternativeName>
</protein>
<sequence>MKVLVIGSGGRESALVWKINQSKNVEKIYIAPGNGGTKEIGENVNIDATDIEALLSFALENKIDLTVVGPEDPLCMGIVDLFRMNNLKIIGPDKNGALLEGSKKFSKEFMIKYGIPTARFVETDNYEDALRKINDFSIPLVIKADGLAAGKGVIIALTKDEAKTALREILLENKFANAGKLVIIEEFLSGVEASIICVCDGETILPLSSARDYKRALDNDLGLNTGGMGAISPNPIISDSVIEEIDRLVLKPFIKGIKNEGFDFRGILFVGIMMDKDINVLEFNVRFGDPETEVILPRLKNDIVDVFMAIENKTLKDINLMWDDKSSCTVVLTSKGYPYFYEKGKKITIEKSIEGSLLFHAGTKEVDGDIVTNGGRVINVVSLDENLENAIKTSYSNIDKINYEGLTYRKDIGKL</sequence>
<dbReference type="SMART" id="SM01210">
    <property type="entry name" value="GARS_C"/>
    <property type="match status" value="1"/>
</dbReference>
<dbReference type="InterPro" id="IPR011054">
    <property type="entry name" value="Rudment_hybrid_motif"/>
</dbReference>
<dbReference type="Gene3D" id="3.90.600.10">
    <property type="entry name" value="Phosphoribosylglycinamide synthetase, C-terminal domain"/>
    <property type="match status" value="1"/>
</dbReference>
<evidence type="ECO:0000256" key="4">
    <source>
        <dbReference type="ARBA" id="ARBA00013255"/>
    </source>
</evidence>
<keyword evidence="10" id="KW-0464">Manganese</keyword>
<accession>A0AAU9EPQ2</accession>
<evidence type="ECO:0000256" key="12">
    <source>
        <dbReference type="ARBA" id="ARBA00042242"/>
    </source>
</evidence>